<accession>A0A9D4U2R1</accession>
<protein>
    <submittedName>
        <fullName evidence="1">Uncharacterized protein</fullName>
    </submittedName>
</protein>
<comment type="caution">
    <text evidence="1">The sequence shown here is derived from an EMBL/GenBank/DDBJ whole genome shotgun (WGS) entry which is preliminary data.</text>
</comment>
<gene>
    <name evidence="1" type="ORF">GOP47_0024949</name>
</gene>
<evidence type="ECO:0000313" key="2">
    <source>
        <dbReference type="Proteomes" id="UP000886520"/>
    </source>
</evidence>
<organism evidence="1 2">
    <name type="scientific">Adiantum capillus-veneris</name>
    <name type="common">Maidenhair fern</name>
    <dbReference type="NCBI Taxonomy" id="13818"/>
    <lineage>
        <taxon>Eukaryota</taxon>
        <taxon>Viridiplantae</taxon>
        <taxon>Streptophyta</taxon>
        <taxon>Embryophyta</taxon>
        <taxon>Tracheophyta</taxon>
        <taxon>Polypodiopsida</taxon>
        <taxon>Polypodiidae</taxon>
        <taxon>Polypodiales</taxon>
        <taxon>Pteridineae</taxon>
        <taxon>Pteridaceae</taxon>
        <taxon>Vittarioideae</taxon>
        <taxon>Adiantum</taxon>
    </lineage>
</organism>
<name>A0A9D4U2R1_ADICA</name>
<evidence type="ECO:0000313" key="1">
    <source>
        <dbReference type="EMBL" id="KAI5060529.1"/>
    </source>
</evidence>
<dbReference type="EMBL" id="JABFUD020000024">
    <property type="protein sequence ID" value="KAI5060529.1"/>
    <property type="molecule type" value="Genomic_DNA"/>
</dbReference>
<dbReference type="AlphaFoldDB" id="A0A9D4U2R1"/>
<sequence>ALKNTMLVCKNVDQDTILEFLDKGWDFCHSNGIDCKVDASSVNVKYMIKSQNFIMTFSCQRSHRVNGVPVILDQYLQNMQGNPLVHIDVWMNEELQTTLSIGGECNLLQLRQDLINEDAVDLPQDFLFQINGRKVSSSIKMIGLHET</sequence>
<dbReference type="Proteomes" id="UP000886520">
    <property type="component" value="Chromosome 24"/>
</dbReference>
<reference evidence="1" key="1">
    <citation type="submission" date="2021-01" db="EMBL/GenBank/DDBJ databases">
        <title>Adiantum capillus-veneris genome.</title>
        <authorList>
            <person name="Fang Y."/>
            <person name="Liao Q."/>
        </authorList>
    </citation>
    <scope>NUCLEOTIDE SEQUENCE</scope>
    <source>
        <strain evidence="1">H3</strain>
        <tissue evidence="1">Leaf</tissue>
    </source>
</reference>
<keyword evidence="2" id="KW-1185">Reference proteome</keyword>
<proteinExistence type="predicted"/>
<feature type="non-terminal residue" evidence="1">
    <location>
        <position position="1"/>
    </location>
</feature>